<sequence>MLILNMKLGHPLRNPMGSGKLSPDQHSTHHLVTSLGAPLPRCT</sequence>
<name>A0A873WQ84_9CAUD</name>
<evidence type="ECO:0000313" key="3">
    <source>
        <dbReference type="Proteomes" id="UP000663311"/>
    </source>
</evidence>
<keyword evidence="3" id="KW-1185">Reference proteome</keyword>
<feature type="region of interest" description="Disordered" evidence="1">
    <location>
        <begin position="8"/>
        <end position="43"/>
    </location>
</feature>
<organism evidence="2 3">
    <name type="scientific">Streptomyces phage Shady</name>
    <dbReference type="NCBI Taxonomy" id="2767585"/>
    <lineage>
        <taxon>Viruses</taxon>
        <taxon>Duplodnaviria</taxon>
        <taxon>Heunggongvirae</taxon>
        <taxon>Uroviricota</taxon>
        <taxon>Caudoviricetes</taxon>
        <taxon>Colingsworthviridae</taxon>
        <taxon>Shadyvirus</taxon>
        <taxon>Shadyvirus shady</taxon>
    </lineage>
</organism>
<proteinExistence type="predicted"/>
<dbReference type="Proteomes" id="UP000663311">
    <property type="component" value="Segment"/>
</dbReference>
<evidence type="ECO:0000313" key="2">
    <source>
        <dbReference type="EMBL" id="QPB09831.1"/>
    </source>
</evidence>
<gene>
    <name evidence="2" type="ORF">CPT_Shady_070</name>
</gene>
<dbReference type="EMBL" id="MT701596">
    <property type="protein sequence ID" value="QPB09831.1"/>
    <property type="molecule type" value="Genomic_DNA"/>
</dbReference>
<accession>A0A873WQ84</accession>
<evidence type="ECO:0000256" key="1">
    <source>
        <dbReference type="SAM" id="MobiDB-lite"/>
    </source>
</evidence>
<protein>
    <submittedName>
        <fullName evidence="2">Uncharacterized protein</fullName>
    </submittedName>
</protein>
<reference evidence="2" key="1">
    <citation type="submission" date="2020-07" db="EMBL/GenBank/DDBJ databases">
        <title>Complete genome sequence of Streptomyces phage Shady.</title>
        <authorList>
            <person name="Ortega C.A."/>
            <person name="Hernandez I."/>
            <person name="Guadalupe Vizoso-Pinto M."/>
            <person name="Clark J.D."/>
            <person name="Liu M."/>
            <person name="Burrowes B.H."/>
        </authorList>
    </citation>
    <scope>NUCLEOTIDE SEQUENCE</scope>
</reference>